<dbReference type="InterPro" id="IPR036736">
    <property type="entry name" value="ACP-like_sf"/>
</dbReference>
<sequence>MDEATIRKNLKRWILDHSKVAVRGDLQDDTPILEQGILSSLDIVEFVLYIESLRGEEVDTDAIEPEVFTSVETLWKGFFEPLRKSA</sequence>
<dbReference type="SUPFAM" id="SSF47336">
    <property type="entry name" value="ACP-like"/>
    <property type="match status" value="1"/>
</dbReference>
<dbReference type="EMBL" id="CP011125">
    <property type="protein sequence ID" value="AKF07176.1"/>
    <property type="molecule type" value="Genomic_DNA"/>
</dbReference>
<reference evidence="1 2" key="1">
    <citation type="submission" date="2015-03" db="EMBL/GenBank/DDBJ databases">
        <title>Genome assembly of Sandaracinus amylolyticus DSM 53668.</title>
        <authorList>
            <person name="Sharma G."/>
            <person name="Subramanian S."/>
        </authorList>
    </citation>
    <scope>NUCLEOTIDE SEQUENCE [LARGE SCALE GENOMIC DNA]</scope>
    <source>
        <strain evidence="1 2">DSM 53668</strain>
    </source>
</reference>
<dbReference type="STRING" id="927083.DB32_004325"/>
<name>A0A0F6YKE5_9BACT</name>
<dbReference type="AlphaFoldDB" id="A0A0F6YKE5"/>
<dbReference type="RefSeq" id="WP_053234465.1">
    <property type="nucleotide sequence ID" value="NZ_CP011125.1"/>
</dbReference>
<dbReference type="OrthoDB" id="5383272at2"/>
<accession>A0A0F6YKE5</accession>
<proteinExistence type="predicted"/>
<organism evidence="1 2">
    <name type="scientific">Sandaracinus amylolyticus</name>
    <dbReference type="NCBI Taxonomy" id="927083"/>
    <lineage>
        <taxon>Bacteria</taxon>
        <taxon>Pseudomonadati</taxon>
        <taxon>Myxococcota</taxon>
        <taxon>Polyangia</taxon>
        <taxon>Polyangiales</taxon>
        <taxon>Sandaracinaceae</taxon>
        <taxon>Sandaracinus</taxon>
    </lineage>
</organism>
<dbReference type="KEGG" id="samy:DB32_004325"/>
<evidence type="ECO:0008006" key="3">
    <source>
        <dbReference type="Google" id="ProtNLM"/>
    </source>
</evidence>
<dbReference type="Proteomes" id="UP000034883">
    <property type="component" value="Chromosome"/>
</dbReference>
<evidence type="ECO:0000313" key="2">
    <source>
        <dbReference type="Proteomes" id="UP000034883"/>
    </source>
</evidence>
<keyword evidence="2" id="KW-1185">Reference proteome</keyword>
<evidence type="ECO:0000313" key="1">
    <source>
        <dbReference type="EMBL" id="AKF07176.1"/>
    </source>
</evidence>
<gene>
    <name evidence="1" type="ORF">DB32_004325</name>
</gene>
<dbReference type="Gene3D" id="1.10.1200.10">
    <property type="entry name" value="ACP-like"/>
    <property type="match status" value="1"/>
</dbReference>
<protein>
    <recommendedName>
        <fullName evidence="3">Carrier domain-containing protein</fullName>
    </recommendedName>
</protein>